<evidence type="ECO:0000313" key="2">
    <source>
        <dbReference type="EMBL" id="KAH9314863.1"/>
    </source>
</evidence>
<name>A0AA38G3Y7_TAXCH</name>
<keyword evidence="3" id="KW-1185">Reference proteome</keyword>
<comment type="caution">
    <text evidence="2">The sequence shown here is derived from an EMBL/GenBank/DDBJ whole genome shotgun (WGS) entry which is preliminary data.</text>
</comment>
<evidence type="ECO:0000259" key="1">
    <source>
        <dbReference type="Pfam" id="PF07727"/>
    </source>
</evidence>
<organism evidence="2 3">
    <name type="scientific">Taxus chinensis</name>
    <name type="common">Chinese yew</name>
    <name type="synonym">Taxus wallichiana var. chinensis</name>
    <dbReference type="NCBI Taxonomy" id="29808"/>
    <lineage>
        <taxon>Eukaryota</taxon>
        <taxon>Viridiplantae</taxon>
        <taxon>Streptophyta</taxon>
        <taxon>Embryophyta</taxon>
        <taxon>Tracheophyta</taxon>
        <taxon>Spermatophyta</taxon>
        <taxon>Pinopsida</taxon>
        <taxon>Pinidae</taxon>
        <taxon>Conifers II</taxon>
        <taxon>Cupressales</taxon>
        <taxon>Taxaceae</taxon>
        <taxon>Taxus</taxon>
    </lineage>
</organism>
<gene>
    <name evidence="2" type="ORF">KI387_023490</name>
</gene>
<feature type="non-terminal residue" evidence="2">
    <location>
        <position position="67"/>
    </location>
</feature>
<dbReference type="EMBL" id="JAHRHJ020000005">
    <property type="protein sequence ID" value="KAH9314863.1"/>
    <property type="molecule type" value="Genomic_DNA"/>
</dbReference>
<dbReference type="OMA" id="ILHYYLG"/>
<protein>
    <recommendedName>
        <fullName evidence="1">Reverse transcriptase Ty1/copia-type domain-containing protein</fullName>
    </recommendedName>
</protein>
<evidence type="ECO:0000313" key="3">
    <source>
        <dbReference type="Proteomes" id="UP000824469"/>
    </source>
</evidence>
<dbReference type="AlphaFoldDB" id="A0AA38G3Y7"/>
<reference evidence="2 3" key="1">
    <citation type="journal article" date="2021" name="Nat. Plants">
        <title>The Taxus genome provides insights into paclitaxel biosynthesis.</title>
        <authorList>
            <person name="Xiong X."/>
            <person name="Gou J."/>
            <person name="Liao Q."/>
            <person name="Li Y."/>
            <person name="Zhou Q."/>
            <person name="Bi G."/>
            <person name="Li C."/>
            <person name="Du R."/>
            <person name="Wang X."/>
            <person name="Sun T."/>
            <person name="Guo L."/>
            <person name="Liang H."/>
            <person name="Lu P."/>
            <person name="Wu Y."/>
            <person name="Zhang Z."/>
            <person name="Ro D.K."/>
            <person name="Shang Y."/>
            <person name="Huang S."/>
            <person name="Yan J."/>
        </authorList>
    </citation>
    <scope>NUCLEOTIDE SEQUENCE [LARGE SCALE GENOMIC DNA]</scope>
    <source>
        <strain evidence="2">Ta-2019</strain>
    </source>
</reference>
<sequence length="67" mass="7712">VDDLVITGSSDNLVDDVKNDLNKSFDMTNLGILHYYLGLEIWKNNNHIFVSQMKYAKTLLEKYAMSN</sequence>
<dbReference type="InterPro" id="IPR013103">
    <property type="entry name" value="RVT_2"/>
</dbReference>
<proteinExistence type="predicted"/>
<feature type="non-terminal residue" evidence="2">
    <location>
        <position position="1"/>
    </location>
</feature>
<dbReference type="Pfam" id="PF07727">
    <property type="entry name" value="RVT_2"/>
    <property type="match status" value="1"/>
</dbReference>
<dbReference type="Proteomes" id="UP000824469">
    <property type="component" value="Unassembled WGS sequence"/>
</dbReference>
<feature type="domain" description="Reverse transcriptase Ty1/copia-type" evidence="1">
    <location>
        <begin position="1"/>
        <end position="67"/>
    </location>
</feature>
<accession>A0AA38G3Y7</accession>